<sequence>RVKKHSQMLVISGHTTWIHRLNPQAYNAEMRLDALIFRLLAAASELQKSNFFKNG</sequence>
<evidence type="ECO:0000313" key="1">
    <source>
        <dbReference type="EMBL" id="CAG8810276.1"/>
    </source>
</evidence>
<reference evidence="1" key="1">
    <citation type="submission" date="2021-06" db="EMBL/GenBank/DDBJ databases">
        <authorList>
            <person name="Kallberg Y."/>
            <person name="Tangrot J."/>
            <person name="Rosling A."/>
        </authorList>
    </citation>
    <scope>NUCLEOTIDE SEQUENCE</scope>
    <source>
        <strain evidence="1">MA453B</strain>
    </source>
</reference>
<keyword evidence="2" id="KW-1185">Reference proteome</keyword>
<accession>A0A9N9K3L2</accession>
<organism evidence="1 2">
    <name type="scientific">Dentiscutata erythropus</name>
    <dbReference type="NCBI Taxonomy" id="1348616"/>
    <lineage>
        <taxon>Eukaryota</taxon>
        <taxon>Fungi</taxon>
        <taxon>Fungi incertae sedis</taxon>
        <taxon>Mucoromycota</taxon>
        <taxon>Glomeromycotina</taxon>
        <taxon>Glomeromycetes</taxon>
        <taxon>Diversisporales</taxon>
        <taxon>Gigasporaceae</taxon>
        <taxon>Dentiscutata</taxon>
    </lineage>
</organism>
<comment type="caution">
    <text evidence="1">The sequence shown here is derived from an EMBL/GenBank/DDBJ whole genome shotgun (WGS) entry which is preliminary data.</text>
</comment>
<dbReference type="Proteomes" id="UP000789405">
    <property type="component" value="Unassembled WGS sequence"/>
</dbReference>
<name>A0A9N9K3L2_9GLOM</name>
<feature type="non-terminal residue" evidence="1">
    <location>
        <position position="1"/>
    </location>
</feature>
<proteinExistence type="predicted"/>
<dbReference type="AlphaFoldDB" id="A0A9N9K3L2"/>
<gene>
    <name evidence="1" type="ORF">DERYTH_LOCUS25268</name>
</gene>
<dbReference type="EMBL" id="CAJVPY010046122">
    <property type="protein sequence ID" value="CAG8810276.1"/>
    <property type="molecule type" value="Genomic_DNA"/>
</dbReference>
<protein>
    <submittedName>
        <fullName evidence="1">18831_t:CDS:1</fullName>
    </submittedName>
</protein>
<evidence type="ECO:0000313" key="2">
    <source>
        <dbReference type="Proteomes" id="UP000789405"/>
    </source>
</evidence>